<keyword evidence="1" id="KW-0732">Signal</keyword>
<evidence type="ECO:0000256" key="1">
    <source>
        <dbReference type="SAM" id="SignalP"/>
    </source>
</evidence>
<dbReference type="EMBL" id="LRGB01012831">
    <property type="protein sequence ID" value="KZR99724.1"/>
    <property type="molecule type" value="Genomic_DNA"/>
</dbReference>
<evidence type="ECO:0000313" key="3">
    <source>
        <dbReference type="Proteomes" id="UP000076858"/>
    </source>
</evidence>
<name>A0A164H578_9CRUS</name>
<keyword evidence="3" id="KW-1185">Reference proteome</keyword>
<protein>
    <recommendedName>
        <fullName evidence="4">Secreted protein</fullName>
    </recommendedName>
</protein>
<feature type="signal peptide" evidence="1">
    <location>
        <begin position="1"/>
        <end position="22"/>
    </location>
</feature>
<dbReference type="AlphaFoldDB" id="A0A164H578"/>
<proteinExistence type="predicted"/>
<comment type="caution">
    <text evidence="2">The sequence shown here is derived from an EMBL/GenBank/DDBJ whole genome shotgun (WGS) entry which is preliminary data.</text>
</comment>
<feature type="chain" id="PRO_5007850367" description="Secreted protein" evidence="1">
    <location>
        <begin position="23"/>
        <end position="121"/>
    </location>
</feature>
<dbReference type="Proteomes" id="UP000076858">
    <property type="component" value="Unassembled WGS sequence"/>
</dbReference>
<evidence type="ECO:0000313" key="2">
    <source>
        <dbReference type="EMBL" id="KZR99724.1"/>
    </source>
</evidence>
<reference evidence="2 3" key="1">
    <citation type="submission" date="2016-03" db="EMBL/GenBank/DDBJ databases">
        <title>EvidentialGene: Evidence-directed Construction of Genes on Genomes.</title>
        <authorList>
            <person name="Gilbert D.G."/>
            <person name="Choi J.-H."/>
            <person name="Mockaitis K."/>
            <person name="Colbourne J."/>
            <person name="Pfrender M."/>
        </authorList>
    </citation>
    <scope>NUCLEOTIDE SEQUENCE [LARGE SCALE GENOMIC DNA]</scope>
    <source>
        <strain evidence="2 3">Xinb3</strain>
        <tissue evidence="2">Complete organism</tissue>
    </source>
</reference>
<organism evidence="2 3">
    <name type="scientific">Daphnia magna</name>
    <dbReference type="NCBI Taxonomy" id="35525"/>
    <lineage>
        <taxon>Eukaryota</taxon>
        <taxon>Metazoa</taxon>
        <taxon>Ecdysozoa</taxon>
        <taxon>Arthropoda</taxon>
        <taxon>Crustacea</taxon>
        <taxon>Branchiopoda</taxon>
        <taxon>Diplostraca</taxon>
        <taxon>Cladocera</taxon>
        <taxon>Anomopoda</taxon>
        <taxon>Daphniidae</taxon>
        <taxon>Daphnia</taxon>
    </lineage>
</organism>
<accession>A0A164H578</accession>
<evidence type="ECO:0008006" key="4">
    <source>
        <dbReference type="Google" id="ProtNLM"/>
    </source>
</evidence>
<sequence>MLGLCILKLMVLWMHACDWVLAADPLQSAACGMSCCSTPIFQAVPSCILWSGHAMPMIHVARGLVARRPDESRQPQPINGQLTCIIGTKAVPHKAMCLQCPYSWIESRLTVVGVLAHLHSK</sequence>
<gene>
    <name evidence="2" type="ORF">APZ42_004302</name>
</gene>